<keyword evidence="8" id="KW-1185">Reference proteome</keyword>
<name>A0A388KN78_CHABU</name>
<reference evidence="7 8" key="1">
    <citation type="journal article" date="2018" name="Cell">
        <title>The Chara Genome: Secondary Complexity and Implications for Plant Terrestrialization.</title>
        <authorList>
            <person name="Nishiyama T."/>
            <person name="Sakayama H."/>
            <person name="Vries J.D."/>
            <person name="Buschmann H."/>
            <person name="Saint-Marcoux D."/>
            <person name="Ullrich K.K."/>
            <person name="Haas F.B."/>
            <person name="Vanderstraeten L."/>
            <person name="Becker D."/>
            <person name="Lang D."/>
            <person name="Vosolsobe S."/>
            <person name="Rombauts S."/>
            <person name="Wilhelmsson P.K.I."/>
            <person name="Janitza P."/>
            <person name="Kern R."/>
            <person name="Heyl A."/>
            <person name="Rumpler F."/>
            <person name="Villalobos L.I.A.C."/>
            <person name="Clay J.M."/>
            <person name="Skokan R."/>
            <person name="Toyoda A."/>
            <person name="Suzuki Y."/>
            <person name="Kagoshima H."/>
            <person name="Schijlen E."/>
            <person name="Tajeshwar N."/>
            <person name="Catarino B."/>
            <person name="Hetherington A.J."/>
            <person name="Saltykova A."/>
            <person name="Bonnot C."/>
            <person name="Breuninger H."/>
            <person name="Symeonidi A."/>
            <person name="Radhakrishnan G.V."/>
            <person name="Van Nieuwerburgh F."/>
            <person name="Deforce D."/>
            <person name="Chang C."/>
            <person name="Karol K.G."/>
            <person name="Hedrich R."/>
            <person name="Ulvskov P."/>
            <person name="Glockner G."/>
            <person name="Delwiche C.F."/>
            <person name="Petrasek J."/>
            <person name="Van de Peer Y."/>
            <person name="Friml J."/>
            <person name="Beilby M."/>
            <person name="Dolan L."/>
            <person name="Kohara Y."/>
            <person name="Sugano S."/>
            <person name="Fujiyama A."/>
            <person name="Delaux P.-M."/>
            <person name="Quint M."/>
            <person name="TheiBen G."/>
            <person name="Hagemann M."/>
            <person name="Harholt J."/>
            <person name="Dunand C."/>
            <person name="Zachgo S."/>
            <person name="Langdale J."/>
            <person name="Maumus F."/>
            <person name="Straeten D.V.D."/>
            <person name="Gould S.B."/>
            <person name="Rensing S.A."/>
        </authorList>
    </citation>
    <scope>NUCLEOTIDE SEQUENCE [LARGE SCALE GENOMIC DNA]</scope>
    <source>
        <strain evidence="7 8">S276</strain>
    </source>
</reference>
<comment type="similarity">
    <text evidence="2">Belongs to the SKP1 family.</text>
</comment>
<feature type="compositionally biased region" description="Basic and acidic residues" evidence="4">
    <location>
        <begin position="448"/>
        <end position="476"/>
    </location>
</feature>
<dbReference type="Pfam" id="PF01466">
    <property type="entry name" value="Skp1"/>
    <property type="match status" value="1"/>
</dbReference>
<feature type="compositionally biased region" description="Basic and acidic residues" evidence="4">
    <location>
        <begin position="876"/>
        <end position="885"/>
    </location>
</feature>
<dbReference type="Pfam" id="PF03931">
    <property type="entry name" value="Skp1_POZ"/>
    <property type="match status" value="1"/>
</dbReference>
<evidence type="ECO:0000259" key="5">
    <source>
        <dbReference type="Pfam" id="PF01466"/>
    </source>
</evidence>
<dbReference type="InterPro" id="IPR016072">
    <property type="entry name" value="Skp1_comp_dimer"/>
</dbReference>
<evidence type="ECO:0000313" key="7">
    <source>
        <dbReference type="EMBL" id="GBG71485.1"/>
    </source>
</evidence>
<dbReference type="SUPFAM" id="SSF81382">
    <property type="entry name" value="Skp1 dimerisation domain-like"/>
    <property type="match status" value="1"/>
</dbReference>
<feature type="compositionally biased region" description="Basic and acidic residues" evidence="4">
    <location>
        <begin position="981"/>
        <end position="997"/>
    </location>
</feature>
<comment type="caution">
    <text evidence="7">The sequence shown here is derived from an EMBL/GenBank/DDBJ whole genome shotgun (WGS) entry which is preliminary data.</text>
</comment>
<dbReference type="OrthoDB" id="2342932at2759"/>
<feature type="region of interest" description="Disordered" evidence="4">
    <location>
        <begin position="256"/>
        <end position="322"/>
    </location>
</feature>
<dbReference type="STRING" id="69332.A0A388KN78"/>
<feature type="region of interest" description="Disordered" evidence="4">
    <location>
        <begin position="430"/>
        <end position="572"/>
    </location>
</feature>
<feature type="compositionally biased region" description="Low complexity" evidence="4">
    <location>
        <begin position="537"/>
        <end position="546"/>
    </location>
</feature>
<keyword evidence="3" id="KW-0833">Ubl conjugation pathway</keyword>
<dbReference type="SMART" id="SM00512">
    <property type="entry name" value="Skp1"/>
    <property type="match status" value="1"/>
</dbReference>
<dbReference type="GO" id="GO:0006511">
    <property type="term" value="P:ubiquitin-dependent protein catabolic process"/>
    <property type="evidence" value="ECO:0007669"/>
    <property type="project" value="InterPro"/>
</dbReference>
<evidence type="ECO:0000256" key="3">
    <source>
        <dbReference type="ARBA" id="ARBA00022786"/>
    </source>
</evidence>
<feature type="compositionally biased region" description="Basic residues" evidence="4">
    <location>
        <begin position="477"/>
        <end position="489"/>
    </location>
</feature>
<feature type="domain" description="SKP1 component dimerisation" evidence="5">
    <location>
        <begin position="163"/>
        <end position="200"/>
    </location>
</feature>
<dbReference type="PANTHER" id="PTHR11165">
    <property type="entry name" value="SKP1"/>
    <property type="match status" value="1"/>
</dbReference>
<dbReference type="InterPro" id="IPR016897">
    <property type="entry name" value="SKP1"/>
</dbReference>
<evidence type="ECO:0000259" key="6">
    <source>
        <dbReference type="Pfam" id="PF03931"/>
    </source>
</evidence>
<protein>
    <recommendedName>
        <fullName evidence="9">SKP1 component dimerisation domain-containing protein</fullName>
    </recommendedName>
</protein>
<feature type="compositionally biased region" description="Basic and acidic residues" evidence="4">
    <location>
        <begin position="554"/>
        <end position="572"/>
    </location>
</feature>
<dbReference type="Gramene" id="GBG71485">
    <property type="protein sequence ID" value="GBG71485"/>
    <property type="gene ID" value="CBR_g8901"/>
</dbReference>
<dbReference type="Gene3D" id="3.30.710.10">
    <property type="entry name" value="Potassium Channel Kv1.1, Chain A"/>
    <property type="match status" value="1"/>
</dbReference>
<evidence type="ECO:0000256" key="1">
    <source>
        <dbReference type="ARBA" id="ARBA00004906"/>
    </source>
</evidence>
<evidence type="ECO:0008006" key="9">
    <source>
        <dbReference type="Google" id="ProtNLM"/>
    </source>
</evidence>
<comment type="pathway">
    <text evidence="1">Protein modification; protein ubiquitination.</text>
</comment>
<dbReference type="Proteomes" id="UP000265515">
    <property type="component" value="Unassembled WGS sequence"/>
</dbReference>
<feature type="region of interest" description="Disordered" evidence="4">
    <location>
        <begin position="862"/>
        <end position="924"/>
    </location>
</feature>
<gene>
    <name evidence="7" type="ORF">CBR_g8901</name>
</gene>
<dbReference type="InterPro" id="IPR016073">
    <property type="entry name" value="Skp1_comp_POZ"/>
</dbReference>
<accession>A0A388KN78</accession>
<feature type="compositionally biased region" description="Low complexity" evidence="4">
    <location>
        <begin position="490"/>
        <end position="519"/>
    </location>
</feature>
<feature type="compositionally biased region" description="Basic residues" evidence="4">
    <location>
        <begin position="268"/>
        <end position="280"/>
    </location>
</feature>
<feature type="region of interest" description="Disordered" evidence="4">
    <location>
        <begin position="961"/>
        <end position="997"/>
    </location>
</feature>
<dbReference type="EMBL" id="BFEA01000147">
    <property type="protein sequence ID" value="GBG71485.1"/>
    <property type="molecule type" value="Genomic_DNA"/>
</dbReference>
<organism evidence="7 8">
    <name type="scientific">Chara braunii</name>
    <name type="common">Braun's stonewort</name>
    <dbReference type="NCBI Taxonomy" id="69332"/>
    <lineage>
        <taxon>Eukaryota</taxon>
        <taxon>Viridiplantae</taxon>
        <taxon>Streptophyta</taxon>
        <taxon>Charophyceae</taxon>
        <taxon>Charales</taxon>
        <taxon>Characeae</taxon>
        <taxon>Chara</taxon>
    </lineage>
</organism>
<dbReference type="AlphaFoldDB" id="A0A388KN78"/>
<evidence type="ECO:0000256" key="4">
    <source>
        <dbReference type="SAM" id="MobiDB-lite"/>
    </source>
</evidence>
<dbReference type="InterPro" id="IPR011333">
    <property type="entry name" value="SKP1/BTB/POZ_sf"/>
</dbReference>
<dbReference type="InterPro" id="IPR001232">
    <property type="entry name" value="SKP1-like"/>
</dbReference>
<evidence type="ECO:0000256" key="2">
    <source>
        <dbReference type="ARBA" id="ARBA00009993"/>
    </source>
</evidence>
<feature type="compositionally biased region" description="Low complexity" evidence="4">
    <location>
        <begin position="906"/>
        <end position="917"/>
    </location>
</feature>
<evidence type="ECO:0000313" key="8">
    <source>
        <dbReference type="Proteomes" id="UP000265515"/>
    </source>
</evidence>
<dbReference type="GO" id="GO:0009867">
    <property type="term" value="P:jasmonic acid mediated signaling pathway"/>
    <property type="evidence" value="ECO:0007669"/>
    <property type="project" value="UniProtKB-ARBA"/>
</dbReference>
<dbReference type="SUPFAM" id="SSF54695">
    <property type="entry name" value="POZ domain"/>
    <property type="match status" value="1"/>
</dbReference>
<proteinExistence type="inferred from homology"/>
<feature type="domain" description="SKP1 component POZ" evidence="6">
    <location>
        <begin position="64"/>
        <end position="127"/>
    </location>
</feature>
<dbReference type="InterPro" id="IPR036296">
    <property type="entry name" value="SKP1-like_dim_sf"/>
</dbReference>
<sequence length="997" mass="107207">MKGAKAERTVAKANGVAGHGNVKVAAMAAGSGNSTAASSQIDGPAATALNAVVKASEVVPKGTVWLETVDGDVEEVERDVAVLSPVIHRDMLRFGRGSSRESPIVLPKQVSSGVLKLILEYCRFHKVHGRSDKERKLFDERFIRLDTRRLCELTSAADSLDMKPLVDLTSRALARMIEGKTAEEIRETFHLPDDLTEEEKLEPVKNATDDPRIRLLNRLYARKREELQKKKVLKGGSADTDDKPRDERSVDDLLSFIENEGMSEGKKAGKGKKRKNRRKKEQVDEQSLTLLEDDKEKGKRKGFARSDEGSSNGCRSSSRHEAASGMYSLENGQEGSSCLAEQVTGAGRTVRHPLTGTLALLPSGAGEGETPEDDVIFDEAEFDDDDGMDPAMREKLDREVADFARRLNSDWQDRMQELLALASSSHEMRQRAMGGSNSLLGQSARCVTESDKRVTGKNEGERRHQPINDMRKEKERLHRKIKKMKKLQKQQHQLPHQQQQHNQQQQHQQHHQQQQQQHGQQKEQSALERSSDVGLDSVQRSVRSVGGSTGEGCGSREEEEAHGLWQFSDEKSNQQKTRAVVSAVGTVPVATTAGCGAGPSEGDCLGPLMSVRRSQEGLLSGGCMDRALLYSMPVMVAHHQTLANGAISGDLFGTADLVRSATSPEGHVGMMPGLVTGWHYYAAGPFMNGLGCTMGDTDVGGGVEGARGGVVALNAGGAQSANGIGHGSVGPFTLVTPVMNGYSGSSFAYIPQGGLTNSLLTRDKNFGSDGKREPLGLDIGCNLEGMGLIRTPREGMKGWLALQEGGCKSESIGGSGDESLSRWARRSGSLQGEGEELVSFLELLLQKINMQDEVEVGLKGACSSEGSEGMMAASRGAKEDPESRVENGGQEVDDVLDVEVERPRSEAGSSSAGEGSIAVGGMGTCTPASSDGRLTGEGWTICRQFKSGVILSVTLVDARSTANDEGGDHIDLVSQGSSRSLLEERGGSEPQERGGEV</sequence>